<protein>
    <submittedName>
        <fullName evidence="1">Uncharacterized protein</fullName>
    </submittedName>
</protein>
<dbReference type="AlphaFoldDB" id="A0A3P6AN22"/>
<accession>A0A3P6AN22</accession>
<reference evidence="1" key="1">
    <citation type="submission" date="2018-11" db="EMBL/GenBank/DDBJ databases">
        <authorList>
            <consortium name="Genoscope - CEA"/>
            <person name="William W."/>
        </authorList>
    </citation>
    <scope>NUCLEOTIDE SEQUENCE</scope>
</reference>
<evidence type="ECO:0000313" key="1">
    <source>
        <dbReference type="EMBL" id="VDC88744.1"/>
    </source>
</evidence>
<name>A0A3P6AN22_BRAOL</name>
<sequence>MSSSIWSEAVYVFALRTSFKDLLPLSKSPWFVSSSLGSYSPLDLELW</sequence>
<proteinExistence type="predicted"/>
<organism evidence="1">
    <name type="scientific">Brassica oleracea</name>
    <name type="common">Wild cabbage</name>
    <dbReference type="NCBI Taxonomy" id="3712"/>
    <lineage>
        <taxon>Eukaryota</taxon>
        <taxon>Viridiplantae</taxon>
        <taxon>Streptophyta</taxon>
        <taxon>Embryophyta</taxon>
        <taxon>Tracheophyta</taxon>
        <taxon>Spermatophyta</taxon>
        <taxon>Magnoliopsida</taxon>
        <taxon>eudicotyledons</taxon>
        <taxon>Gunneridae</taxon>
        <taxon>Pentapetalae</taxon>
        <taxon>rosids</taxon>
        <taxon>malvids</taxon>
        <taxon>Brassicales</taxon>
        <taxon>Brassicaceae</taxon>
        <taxon>Brassiceae</taxon>
        <taxon>Brassica</taxon>
    </lineage>
</organism>
<dbReference type="EMBL" id="LR031872">
    <property type="protein sequence ID" value="VDC88744.1"/>
    <property type="molecule type" value="Genomic_DNA"/>
</dbReference>
<gene>
    <name evidence="1" type="ORF">BOLC3T14496H</name>
</gene>